<reference evidence="7" key="1">
    <citation type="submission" date="2020-07" db="EMBL/GenBank/DDBJ databases">
        <title>novel species isolated from the respiratory tract of Marmot.</title>
        <authorList>
            <person name="Zhang G."/>
        </authorList>
    </citation>
    <scope>NUCLEOTIDE SEQUENCE [LARGE SCALE GENOMIC DNA]</scope>
    <source>
        <strain evidence="7">686</strain>
    </source>
</reference>
<evidence type="ECO:0000256" key="3">
    <source>
        <dbReference type="ARBA" id="ARBA00022692"/>
    </source>
</evidence>
<dbReference type="AlphaFoldDB" id="A0A7D7LPZ8"/>
<dbReference type="Proteomes" id="UP000515663">
    <property type="component" value="Chromosome"/>
</dbReference>
<dbReference type="EMBL" id="CP059491">
    <property type="protein sequence ID" value="QMT00445.1"/>
    <property type="molecule type" value="Genomic_DNA"/>
</dbReference>
<evidence type="ECO:0000256" key="4">
    <source>
        <dbReference type="ARBA" id="ARBA00022989"/>
    </source>
</evidence>
<accession>A0A7D7LPZ8</accession>
<evidence type="ECO:0000313" key="6">
    <source>
        <dbReference type="EMBL" id="QMT00445.1"/>
    </source>
</evidence>
<protein>
    <submittedName>
        <fullName evidence="6">Lysoplasmalogenase</fullName>
    </submittedName>
</protein>
<keyword evidence="4" id="KW-1133">Transmembrane helix</keyword>
<evidence type="ECO:0000313" key="7">
    <source>
        <dbReference type="Proteomes" id="UP000515663"/>
    </source>
</evidence>
<keyword evidence="3" id="KW-0812">Transmembrane</keyword>
<comment type="similarity">
    <text evidence="2">Belongs to the TMEM86 family.</text>
</comment>
<dbReference type="GO" id="GO:0016020">
    <property type="term" value="C:membrane"/>
    <property type="evidence" value="ECO:0007669"/>
    <property type="project" value="UniProtKB-SubCell"/>
</dbReference>
<evidence type="ECO:0000256" key="2">
    <source>
        <dbReference type="ARBA" id="ARBA00007375"/>
    </source>
</evidence>
<dbReference type="InterPro" id="IPR012506">
    <property type="entry name" value="TMEM86B-like"/>
</dbReference>
<keyword evidence="5" id="KW-0472">Membrane</keyword>
<dbReference type="Pfam" id="PF07947">
    <property type="entry name" value="YhhN"/>
    <property type="match status" value="1"/>
</dbReference>
<comment type="subcellular location">
    <subcellularLocation>
        <location evidence="1">Membrane</location>
        <topology evidence="1">Multi-pass membrane protein</topology>
    </subcellularLocation>
</comment>
<keyword evidence="7" id="KW-1185">Reference proteome</keyword>
<proteinExistence type="inferred from homology"/>
<dbReference type="KEGG" id="gji:H1R19_16235"/>
<evidence type="ECO:0000256" key="1">
    <source>
        <dbReference type="ARBA" id="ARBA00004141"/>
    </source>
</evidence>
<gene>
    <name evidence="6" type="ORF">H1R19_16235</name>
</gene>
<evidence type="ECO:0000256" key="5">
    <source>
        <dbReference type="ARBA" id="ARBA00023136"/>
    </source>
</evidence>
<name>A0A7D7LPZ8_9ACTN</name>
<sequence length="250" mass="25784">MRPALSVAYVAAAAAATVTGALGPRRAAAITKPLPMLILAAHTVAGAKRRGVAENAALAGILGFSMAGDRLMLAEEFEPPASESPESGSPTPGTAGLDAKDRYLRWGATLFAGAQLSYAATMWRAGARPSVATMAPRVALLAESATVLARNRPGLLPVLGGYGNTLATMSALASDMPGPQPRMRAGGWAFLLSDLAIINRRHLVTEPRLRVAGEAWVLASYFAAQYLLVGGLTDPAVTRPRVPGTSNTAG</sequence>
<dbReference type="RefSeq" id="WP_219849564.1">
    <property type="nucleotide sequence ID" value="NZ_CP059491.1"/>
</dbReference>
<organism evidence="6 7">
    <name type="scientific">Gordonia jinghuaiqii</name>
    <dbReference type="NCBI Taxonomy" id="2758710"/>
    <lineage>
        <taxon>Bacteria</taxon>
        <taxon>Bacillati</taxon>
        <taxon>Actinomycetota</taxon>
        <taxon>Actinomycetes</taxon>
        <taxon>Mycobacteriales</taxon>
        <taxon>Gordoniaceae</taxon>
        <taxon>Gordonia</taxon>
    </lineage>
</organism>